<name>A0A8J3AQ23_9BACI</name>
<keyword evidence="2" id="KW-1185">Reference proteome</keyword>
<gene>
    <name evidence="1" type="ORF">GCM10007380_39970</name>
</gene>
<dbReference type="AlphaFoldDB" id="A0A8J3AQ23"/>
<reference evidence="2" key="1">
    <citation type="journal article" date="2019" name="Int. J. Syst. Evol. Microbiol.">
        <title>The Global Catalogue of Microorganisms (GCM) 10K type strain sequencing project: providing services to taxonomists for standard genome sequencing and annotation.</title>
        <authorList>
            <consortium name="The Broad Institute Genomics Platform"/>
            <consortium name="The Broad Institute Genome Sequencing Center for Infectious Disease"/>
            <person name="Wu L."/>
            <person name="Ma J."/>
        </authorList>
    </citation>
    <scope>NUCLEOTIDE SEQUENCE [LARGE SCALE GENOMIC DNA]</scope>
    <source>
        <strain evidence="2">CGMCC 1.14993</strain>
    </source>
</reference>
<proteinExistence type="predicted"/>
<dbReference type="PANTHER" id="PTHR31757:SF0">
    <property type="entry name" value="SLL0781 PROTEIN"/>
    <property type="match status" value="1"/>
</dbReference>
<dbReference type="Pfam" id="PF07080">
    <property type="entry name" value="DUF1348"/>
    <property type="match status" value="1"/>
</dbReference>
<dbReference type="OrthoDB" id="9787970at2"/>
<dbReference type="RefSeq" id="WP_088003181.1">
    <property type="nucleotide sequence ID" value="NZ_BMHB01000004.1"/>
</dbReference>
<accession>A0A8J3AQ23</accession>
<protein>
    <submittedName>
        <fullName evidence="1">Uncharacterized protein</fullName>
    </submittedName>
</protein>
<dbReference type="EMBL" id="BMHB01000004">
    <property type="protein sequence ID" value="GGI17845.1"/>
    <property type="molecule type" value="Genomic_DNA"/>
</dbReference>
<dbReference type="SUPFAM" id="SSF54427">
    <property type="entry name" value="NTF2-like"/>
    <property type="match status" value="1"/>
</dbReference>
<dbReference type="PANTHER" id="PTHR31757">
    <property type="entry name" value="SLL0781 PROTEIN"/>
    <property type="match status" value="1"/>
</dbReference>
<comment type="caution">
    <text evidence="1">The sequence shown here is derived from an EMBL/GenBank/DDBJ whole genome shotgun (WGS) entry which is preliminary data.</text>
</comment>
<dbReference type="InterPro" id="IPR032710">
    <property type="entry name" value="NTF2-like_dom_sf"/>
</dbReference>
<sequence length="137" mass="16684">MSKDIRPPFTLEKALAKVKFAEDAWNSQDPVRISMGYSIDSNWRNRSEFFTGREAIKNFLTKKFERETNYKLMKELWSYTDNRIAVRFEYEYQDRNTGQWMRCHGNEYWEFGEDGLMKRRDMAGNDYPIEESERRYK</sequence>
<dbReference type="InterPro" id="IPR009783">
    <property type="entry name" value="DUF1348"/>
</dbReference>
<dbReference type="Proteomes" id="UP000626244">
    <property type="component" value="Unassembled WGS sequence"/>
</dbReference>
<evidence type="ECO:0000313" key="1">
    <source>
        <dbReference type="EMBL" id="GGI17845.1"/>
    </source>
</evidence>
<organism evidence="1 2">
    <name type="scientific">Gottfriedia solisilvae</name>
    <dbReference type="NCBI Taxonomy" id="1516104"/>
    <lineage>
        <taxon>Bacteria</taxon>
        <taxon>Bacillati</taxon>
        <taxon>Bacillota</taxon>
        <taxon>Bacilli</taxon>
        <taxon>Bacillales</taxon>
        <taxon>Bacillaceae</taxon>
        <taxon>Gottfriedia</taxon>
    </lineage>
</organism>
<evidence type="ECO:0000313" key="2">
    <source>
        <dbReference type="Proteomes" id="UP000626244"/>
    </source>
</evidence>
<dbReference type="Gene3D" id="3.10.450.50">
    <property type="match status" value="1"/>
</dbReference>